<evidence type="ECO:0000256" key="8">
    <source>
        <dbReference type="RuleBase" id="RU366009"/>
    </source>
</evidence>
<keyword evidence="4 8" id="KW-0479">Metal-binding</keyword>
<comment type="cofactor">
    <cofactor evidence="8">
        <name>Zn(2+)</name>
        <dbReference type="ChEBI" id="CHEBI:29105"/>
    </cofactor>
    <text evidence="8">Binds 1 zinc ion per subunit.</text>
</comment>
<dbReference type="eggNOG" id="COG0402">
    <property type="taxonomic scope" value="Bacteria"/>
</dbReference>
<evidence type="ECO:0000256" key="1">
    <source>
        <dbReference type="ARBA" id="ARBA00004984"/>
    </source>
</evidence>
<keyword evidence="6 8" id="KW-0862">Zinc</keyword>
<comment type="pathway">
    <text evidence="1 8">Purine metabolism; guanine degradation; xanthine from guanine: step 1/1.</text>
</comment>
<dbReference type="GO" id="GO:0006147">
    <property type="term" value="P:guanine catabolic process"/>
    <property type="evidence" value="ECO:0007669"/>
    <property type="project" value="UniProtKB-UniRule"/>
</dbReference>
<evidence type="ECO:0000256" key="5">
    <source>
        <dbReference type="ARBA" id="ARBA00022801"/>
    </source>
</evidence>
<dbReference type="Gene3D" id="3.20.20.140">
    <property type="entry name" value="Metal-dependent hydrolases"/>
    <property type="match status" value="1"/>
</dbReference>
<evidence type="ECO:0000256" key="7">
    <source>
        <dbReference type="NCBIfam" id="TIGR02967"/>
    </source>
</evidence>
<dbReference type="UniPathway" id="UPA00603">
    <property type="reaction ID" value="UER00660"/>
</dbReference>
<comment type="catalytic activity">
    <reaction evidence="8">
        <text>guanine + H2O + H(+) = xanthine + NH4(+)</text>
        <dbReference type="Rhea" id="RHEA:14665"/>
        <dbReference type="ChEBI" id="CHEBI:15377"/>
        <dbReference type="ChEBI" id="CHEBI:15378"/>
        <dbReference type="ChEBI" id="CHEBI:16235"/>
        <dbReference type="ChEBI" id="CHEBI:17712"/>
        <dbReference type="ChEBI" id="CHEBI:28938"/>
        <dbReference type="EC" id="3.5.4.3"/>
    </reaction>
</comment>
<dbReference type="SUPFAM" id="SSF51338">
    <property type="entry name" value="Composite domain of metallo-dependent hydrolases"/>
    <property type="match status" value="1"/>
</dbReference>
<keyword evidence="11" id="KW-1185">Reference proteome</keyword>
<dbReference type="InterPro" id="IPR032466">
    <property type="entry name" value="Metal_Hydrolase"/>
</dbReference>
<dbReference type="Pfam" id="PF01979">
    <property type="entry name" value="Amidohydro_1"/>
    <property type="match status" value="1"/>
</dbReference>
<accession>S0KL86</accession>
<evidence type="ECO:0000256" key="6">
    <source>
        <dbReference type="ARBA" id="ARBA00022833"/>
    </source>
</evidence>
<dbReference type="SUPFAM" id="SSF51556">
    <property type="entry name" value="Metallo-dependent hydrolases"/>
    <property type="match status" value="1"/>
</dbReference>
<dbReference type="Proteomes" id="UP000015961">
    <property type="component" value="Unassembled WGS sequence"/>
</dbReference>
<dbReference type="Gene3D" id="2.30.40.10">
    <property type="entry name" value="Urease, subunit C, domain 1"/>
    <property type="match status" value="1"/>
</dbReference>
<dbReference type="InterPro" id="IPR014311">
    <property type="entry name" value="Guanine_deaminase"/>
</dbReference>
<dbReference type="InterPro" id="IPR051607">
    <property type="entry name" value="Metallo-dep_hydrolases"/>
</dbReference>
<dbReference type="STRING" id="1140003.OMY_02148"/>
<dbReference type="AlphaFoldDB" id="S0KL86"/>
<dbReference type="OrthoDB" id="9807210at2"/>
<organism evidence="10 11">
    <name type="scientific">Enterococcus sulfureus ATCC 49903</name>
    <dbReference type="NCBI Taxonomy" id="1140003"/>
    <lineage>
        <taxon>Bacteria</taxon>
        <taxon>Bacillati</taxon>
        <taxon>Bacillota</taxon>
        <taxon>Bacilli</taxon>
        <taxon>Lactobacillales</taxon>
        <taxon>Enterococcaceae</taxon>
        <taxon>Enterococcus</taxon>
    </lineage>
</organism>
<gene>
    <name evidence="10" type="ORF">I573_02010</name>
</gene>
<dbReference type="PANTHER" id="PTHR11271">
    <property type="entry name" value="GUANINE DEAMINASE"/>
    <property type="match status" value="1"/>
</dbReference>
<comment type="similarity">
    <text evidence="2 8">Belongs to the metallo-dependent hydrolases superfamily. ATZ/TRZ family.</text>
</comment>
<sequence>MKISKVIEGDYFHTPSAHTLDYGHALFALDEFGTIVKMIRQEESSFDELKREWFAEAEQTVVVPKGRFLFPGLIDLHVHAPQWPQAGIALDEPLEVWLDQCTFPLEAKYADVDFAKEVYTDLVTNLLSRGTTTVLYFATVHKESSILLGTLCGELGQRALVGKVVMDHPDTTPETYRDINAKQALADTEAFIKAVRELDYPQGIYPVITPRFVPSCSDEVLAGLGKLAEKYQVHVQSHCSESQWEHEHVYERFGKRDTQVLADFGLLTRKSIMAHGNFLTPEDGEIFHDHGASVAHCPISNAYFANSVLPVKRLQKQGVTVGLGTDISGGFSPSLYENIRQVVMSSRMLEEGVDANKPLAKRGGLADSRVSLVEAFYLATTASGQALDLNIGCFQEGFSFDAQVIDPNHAQNRLPHFAFQQPEEIFSRIVYLADQSNIRQVFVQGKLVHEKQGEK</sequence>
<dbReference type="EMBL" id="ASWO01000006">
    <property type="protein sequence ID" value="EOT83460.1"/>
    <property type="molecule type" value="Genomic_DNA"/>
</dbReference>
<dbReference type="GO" id="GO:0005829">
    <property type="term" value="C:cytosol"/>
    <property type="evidence" value="ECO:0007669"/>
    <property type="project" value="TreeGrafter"/>
</dbReference>
<dbReference type="EC" id="3.5.4.3" evidence="3 7"/>
<evidence type="ECO:0000256" key="2">
    <source>
        <dbReference type="ARBA" id="ARBA00006745"/>
    </source>
</evidence>
<dbReference type="GO" id="GO:0008270">
    <property type="term" value="F:zinc ion binding"/>
    <property type="evidence" value="ECO:0007669"/>
    <property type="project" value="UniProtKB-UniRule"/>
</dbReference>
<evidence type="ECO:0000256" key="3">
    <source>
        <dbReference type="ARBA" id="ARBA00012781"/>
    </source>
</evidence>
<evidence type="ECO:0000259" key="9">
    <source>
        <dbReference type="Pfam" id="PF01979"/>
    </source>
</evidence>
<dbReference type="InterPro" id="IPR011059">
    <property type="entry name" value="Metal-dep_hydrolase_composite"/>
</dbReference>
<proteinExistence type="inferred from homology"/>
<dbReference type="PANTHER" id="PTHR11271:SF6">
    <property type="entry name" value="GUANINE DEAMINASE"/>
    <property type="match status" value="1"/>
</dbReference>
<feature type="domain" description="Amidohydrolase-related" evidence="9">
    <location>
        <begin position="68"/>
        <end position="448"/>
    </location>
</feature>
<evidence type="ECO:0000313" key="10">
    <source>
        <dbReference type="EMBL" id="EOT83460.1"/>
    </source>
</evidence>
<comment type="caution">
    <text evidence="10">The sequence shown here is derived from an EMBL/GenBank/DDBJ whole genome shotgun (WGS) entry which is preliminary data.</text>
</comment>
<protein>
    <recommendedName>
        <fullName evidence="3 7">Guanine deaminase</fullName>
        <shortName evidence="8">Guanase</shortName>
        <ecNumber evidence="3 7">3.5.4.3</ecNumber>
    </recommendedName>
    <alternativeName>
        <fullName evidence="8">Guanine aminohydrolase</fullName>
    </alternativeName>
</protein>
<evidence type="ECO:0000313" key="11">
    <source>
        <dbReference type="Proteomes" id="UP000015961"/>
    </source>
</evidence>
<dbReference type="PATRIC" id="fig|1140003.3.peg.2073"/>
<dbReference type="GO" id="GO:0008892">
    <property type="term" value="F:guanine deaminase activity"/>
    <property type="evidence" value="ECO:0007669"/>
    <property type="project" value="UniProtKB-UniRule"/>
</dbReference>
<comment type="function">
    <text evidence="8">Catalyzes the hydrolytic deamination of guanine, producing xanthine and ammonia.</text>
</comment>
<reference evidence="10 11" key="1">
    <citation type="submission" date="2013-03" db="EMBL/GenBank/DDBJ databases">
        <title>The Genome Sequence of Enterococcus sulfureus ATCC_49903 (PacBio/Illumina hybrid assembly).</title>
        <authorList>
            <consortium name="The Broad Institute Genomics Platform"/>
            <consortium name="The Broad Institute Genome Sequencing Center for Infectious Disease"/>
            <person name="Earl A."/>
            <person name="Russ C."/>
            <person name="Gilmore M."/>
            <person name="Surin D."/>
            <person name="Walker B."/>
            <person name="Young S."/>
            <person name="Zeng Q."/>
            <person name="Gargeya S."/>
            <person name="Fitzgerald M."/>
            <person name="Haas B."/>
            <person name="Abouelleil A."/>
            <person name="Allen A.W."/>
            <person name="Alvarado L."/>
            <person name="Arachchi H.M."/>
            <person name="Berlin A.M."/>
            <person name="Chapman S.B."/>
            <person name="Gainer-Dewar J."/>
            <person name="Goldberg J."/>
            <person name="Griggs A."/>
            <person name="Gujja S."/>
            <person name="Hansen M."/>
            <person name="Howarth C."/>
            <person name="Imamovic A."/>
            <person name="Ireland A."/>
            <person name="Larimer J."/>
            <person name="McCowan C."/>
            <person name="Murphy C."/>
            <person name="Pearson M."/>
            <person name="Poon T.W."/>
            <person name="Priest M."/>
            <person name="Roberts A."/>
            <person name="Saif S."/>
            <person name="Shea T."/>
            <person name="Sisk P."/>
            <person name="Sykes S."/>
            <person name="Wortman J."/>
            <person name="Nusbaum C."/>
            <person name="Birren B."/>
        </authorList>
    </citation>
    <scope>NUCLEOTIDE SEQUENCE [LARGE SCALE GENOMIC DNA]</scope>
    <source>
        <strain evidence="10 11">ATCC 49903</strain>
    </source>
</reference>
<dbReference type="InterPro" id="IPR006680">
    <property type="entry name" value="Amidohydro-rel"/>
</dbReference>
<name>S0KL86_9ENTE</name>
<keyword evidence="5 8" id="KW-0378">Hydrolase</keyword>
<evidence type="ECO:0000256" key="4">
    <source>
        <dbReference type="ARBA" id="ARBA00022723"/>
    </source>
</evidence>
<dbReference type="RefSeq" id="WP_016186578.1">
    <property type="nucleotide sequence ID" value="NZ_ASWO01000006.1"/>
</dbReference>
<dbReference type="NCBIfam" id="TIGR02967">
    <property type="entry name" value="guan_deamin"/>
    <property type="match status" value="1"/>
</dbReference>